<keyword evidence="2" id="KW-1133">Transmembrane helix</keyword>
<evidence type="ECO:0000313" key="3">
    <source>
        <dbReference type="EMBL" id="WTS09831.1"/>
    </source>
</evidence>
<organism evidence="3">
    <name type="scientific">Streptomyces sp. NBC_00119</name>
    <dbReference type="NCBI Taxonomy" id="2975659"/>
    <lineage>
        <taxon>Bacteria</taxon>
        <taxon>Bacillati</taxon>
        <taxon>Actinomycetota</taxon>
        <taxon>Actinomycetes</taxon>
        <taxon>Kitasatosporales</taxon>
        <taxon>Streptomycetaceae</taxon>
        <taxon>Streptomyces</taxon>
    </lineage>
</organism>
<evidence type="ECO:0000256" key="2">
    <source>
        <dbReference type="SAM" id="Phobius"/>
    </source>
</evidence>
<feature type="transmembrane region" description="Helical" evidence="2">
    <location>
        <begin position="134"/>
        <end position="154"/>
    </location>
</feature>
<accession>A0AAU1TZ88</accession>
<protein>
    <recommendedName>
        <fullName evidence="4">Lipoprotein</fullName>
    </recommendedName>
</protein>
<gene>
    <name evidence="3" type="ORF">OHU69_00985</name>
</gene>
<feature type="compositionally biased region" description="Basic and acidic residues" evidence="1">
    <location>
        <begin position="171"/>
        <end position="183"/>
    </location>
</feature>
<dbReference type="EMBL" id="CP108195">
    <property type="protein sequence ID" value="WTS09831.1"/>
    <property type="molecule type" value="Genomic_DNA"/>
</dbReference>
<feature type="transmembrane region" description="Helical" evidence="2">
    <location>
        <begin position="38"/>
        <end position="60"/>
    </location>
</feature>
<feature type="region of interest" description="Disordered" evidence="1">
    <location>
        <begin position="160"/>
        <end position="189"/>
    </location>
</feature>
<evidence type="ECO:0000256" key="1">
    <source>
        <dbReference type="SAM" id="MobiDB-lite"/>
    </source>
</evidence>
<sequence length="189" mass="21078">MNRFRTVYGASPLHLLLVLCSFALTGYAGVRLLSGGEPWRIVIWFVGAALLHDLVLLPLYTVTDRAAQTVLGERREPVGTDGAETTQPSQGWINYIRVPVFLSGVLLLTYFPLILGRVSHRFTLYTTLSADVFLGRWLLITAIFFALSAVALLIRMRRSRSRQQPPPAPRPRVDLRKPDKSGPDPEPSP</sequence>
<keyword evidence="2" id="KW-0472">Membrane</keyword>
<reference evidence="3" key="1">
    <citation type="submission" date="2022-10" db="EMBL/GenBank/DDBJ databases">
        <title>The complete genomes of actinobacterial strains from the NBC collection.</title>
        <authorList>
            <person name="Joergensen T.S."/>
            <person name="Alvarez Arevalo M."/>
            <person name="Sterndorff E.B."/>
            <person name="Faurdal D."/>
            <person name="Vuksanovic O."/>
            <person name="Mourched A.-S."/>
            <person name="Charusanti P."/>
            <person name="Shaw S."/>
            <person name="Blin K."/>
            <person name="Weber T."/>
        </authorList>
    </citation>
    <scope>NUCLEOTIDE SEQUENCE</scope>
    <source>
        <strain evidence="3">NBC_00119</strain>
    </source>
</reference>
<keyword evidence="2" id="KW-0812">Transmembrane</keyword>
<name>A0AAU1TZ88_9ACTN</name>
<feature type="transmembrane region" description="Helical" evidence="2">
    <location>
        <begin position="95"/>
        <end position="114"/>
    </location>
</feature>
<proteinExistence type="predicted"/>
<evidence type="ECO:0008006" key="4">
    <source>
        <dbReference type="Google" id="ProtNLM"/>
    </source>
</evidence>
<dbReference type="AlphaFoldDB" id="A0AAU1TZ88"/>